<dbReference type="HOGENOM" id="CLU_032626_0_0_4"/>
<name>F2LB39_BURGS</name>
<dbReference type="AlphaFoldDB" id="F2LB39"/>
<dbReference type="Proteomes" id="UP000008316">
    <property type="component" value="Chromosome 1"/>
</dbReference>
<keyword evidence="3" id="KW-1185">Reference proteome</keyword>
<keyword evidence="2" id="KW-0449">Lipoprotein</keyword>
<dbReference type="eggNOG" id="COG2931">
    <property type="taxonomic scope" value="Bacteria"/>
</dbReference>
<reference evidence="2 3" key="1">
    <citation type="journal article" date="2011" name="J. Bacteriol.">
        <title>Complete genome sequence of Burkholderia gladioli BSR3.</title>
        <authorList>
            <person name="Seo Y.S."/>
            <person name="Lim J."/>
            <person name="Choi B.S."/>
            <person name="Kim H."/>
            <person name="Goo E."/>
            <person name="Lee B."/>
            <person name="Lim J.S."/>
            <person name="Choi I.Y."/>
            <person name="Moon J.S."/>
            <person name="Kim J."/>
            <person name="Hwang I."/>
        </authorList>
    </citation>
    <scope>NUCLEOTIDE SEQUENCE [LARGE SCALE GENOMIC DNA]</scope>
    <source>
        <strain evidence="2 3">BSR3</strain>
    </source>
</reference>
<evidence type="ECO:0000313" key="2">
    <source>
        <dbReference type="EMBL" id="AEA60108.1"/>
    </source>
</evidence>
<sequence>MLNSIHTGFAKHILGISIATALAACGGGGDSGPTTPPTSGGGTSATQPTAAISGKAMDGYLAGATVCLDLNNNGICDAGEPTAVTAAAGQFSVPYSGDATGKALLVQVTPATKDLSRPAGFEFPAAFTLSQVVQSAGAQVVSPLTTLVTAQMQTGLSHAQALAAVQSLVGGQVDPNADYLANKDTSTQALAQAVVDKLGIFATNGTVDSATLRNALNAMVAKGSVSSVTSQDVAAQATKPVYQFADASQILAQPTYSFVDYLISFFGGFNPTPGSTNQALVRNVRQITGGALQTTEQENLPVGSATWSDVPLGAYNGGKYDGLSGEYVLKADGTWSSLISETQRLVPLPLSNAGATLSGTDPLSGIGFSYEARSVDLSGQPLAIAAPAASSFYDFAHASQLTGTSFPSGTVAYLGIQTYAADRIVLPVSIPMCDNATIESGLVCGAAPAYSDGDTIVMTSGAPNATYASIQQAIGINLQGSNVGLNSIQLSADHSATIDTVAATWTVYSANPDVLVLDVAPGDIDALASTNARLQPLILGAKLVIALRQGHLQTGWLYPSTFADKSIQFSTALPASLLSALNAVIATPR</sequence>
<protein>
    <submittedName>
        <fullName evidence="2">Putative lipoprotein</fullName>
    </submittedName>
</protein>
<proteinExistence type="predicted"/>
<dbReference type="RefSeq" id="WP_013697453.1">
    <property type="nucleotide sequence ID" value="NC_015381.1"/>
</dbReference>
<evidence type="ECO:0000256" key="1">
    <source>
        <dbReference type="SAM" id="MobiDB-lite"/>
    </source>
</evidence>
<dbReference type="EMBL" id="CP002599">
    <property type="protein sequence ID" value="AEA60108.1"/>
    <property type="molecule type" value="Genomic_DNA"/>
</dbReference>
<accession>F2LB39</accession>
<gene>
    <name evidence="2" type="ordered locus">bgla_1g14370</name>
</gene>
<dbReference type="STRING" id="999541.bgla_1g14370"/>
<evidence type="ECO:0000313" key="3">
    <source>
        <dbReference type="Proteomes" id="UP000008316"/>
    </source>
</evidence>
<dbReference type="KEGG" id="bgd:bgla_1g14370"/>
<organism evidence="2 3">
    <name type="scientific">Burkholderia gladioli (strain BSR3)</name>
    <dbReference type="NCBI Taxonomy" id="999541"/>
    <lineage>
        <taxon>Bacteria</taxon>
        <taxon>Pseudomonadati</taxon>
        <taxon>Pseudomonadota</taxon>
        <taxon>Betaproteobacteria</taxon>
        <taxon>Burkholderiales</taxon>
        <taxon>Burkholderiaceae</taxon>
        <taxon>Burkholderia</taxon>
    </lineage>
</organism>
<feature type="region of interest" description="Disordered" evidence="1">
    <location>
        <begin position="28"/>
        <end position="47"/>
    </location>
</feature>